<evidence type="ECO:0000313" key="3">
    <source>
        <dbReference type="Proteomes" id="UP000034320"/>
    </source>
</evidence>
<reference evidence="2 3" key="1">
    <citation type="journal article" date="2015" name="Nature">
        <title>rRNA introns, odd ribosomes, and small enigmatic genomes across a large radiation of phyla.</title>
        <authorList>
            <person name="Brown C.T."/>
            <person name="Hug L.A."/>
            <person name="Thomas B.C."/>
            <person name="Sharon I."/>
            <person name="Castelle C.J."/>
            <person name="Singh A."/>
            <person name="Wilkins M.J."/>
            <person name="Williams K.H."/>
            <person name="Banfield J.F."/>
        </authorList>
    </citation>
    <scope>NUCLEOTIDE SEQUENCE [LARGE SCALE GENOMIC DNA]</scope>
</reference>
<gene>
    <name evidence="2" type="ORF">UV09_C0027G0006</name>
</gene>
<keyword evidence="1" id="KW-0472">Membrane</keyword>
<accession>A0A0G0ZB24</accession>
<evidence type="ECO:0000256" key="1">
    <source>
        <dbReference type="SAM" id="Phobius"/>
    </source>
</evidence>
<dbReference type="EMBL" id="LCDD01000027">
    <property type="protein sequence ID" value="KKS45854.1"/>
    <property type="molecule type" value="Genomic_DNA"/>
</dbReference>
<feature type="transmembrane region" description="Helical" evidence="1">
    <location>
        <begin position="12"/>
        <end position="30"/>
    </location>
</feature>
<feature type="non-terminal residue" evidence="2">
    <location>
        <position position="225"/>
    </location>
</feature>
<keyword evidence="1" id="KW-1133">Transmembrane helix</keyword>
<organism evidence="2 3">
    <name type="scientific">Candidatus Gottesmanbacteria bacterium GW2011_GWA2_42_18</name>
    <dbReference type="NCBI Taxonomy" id="1618442"/>
    <lineage>
        <taxon>Bacteria</taxon>
        <taxon>Candidatus Gottesmaniibacteriota</taxon>
    </lineage>
</organism>
<protein>
    <submittedName>
        <fullName evidence="2">Uncharacterized protein</fullName>
    </submittedName>
</protein>
<comment type="caution">
    <text evidence="2">The sequence shown here is derived from an EMBL/GenBank/DDBJ whole genome shotgun (WGS) entry which is preliminary data.</text>
</comment>
<keyword evidence="1" id="KW-0812">Transmembrane</keyword>
<dbReference type="AlphaFoldDB" id="A0A0G0ZB24"/>
<sequence length="225" mass="25164">MKWWQNRNWKIFLIFILLLIAASIPSLYFYGKLRNLRNLMADPQALRNDEVRKTIDAVGKLMVLPETETPTVATVSDEEKLRQQPFFANAKKGDRVLIYPTAKKAILYDPVLNKIIEVSPINLASGSATTTPTESIKIYKTILLNGTQTVGLTKTYEESLQAKTANLEIIDRDNAAKKDYQKSLLVDLKGNSPQTQKLADLLKLTVSKLPEGESASPSADFLIIL</sequence>
<name>A0A0G0ZB24_9BACT</name>
<evidence type="ECO:0000313" key="2">
    <source>
        <dbReference type="EMBL" id="KKS45854.1"/>
    </source>
</evidence>
<proteinExistence type="predicted"/>
<dbReference type="Proteomes" id="UP000034320">
    <property type="component" value="Unassembled WGS sequence"/>
</dbReference>